<dbReference type="Proteomes" id="UP000010474">
    <property type="component" value="Chromosome"/>
</dbReference>
<dbReference type="eggNOG" id="ENOG50316PM">
    <property type="taxonomic scope" value="Bacteria"/>
</dbReference>
<organism evidence="1 2">
    <name type="scientific">Anabaena cylindrica (strain ATCC 27899 / PCC 7122)</name>
    <dbReference type="NCBI Taxonomy" id="272123"/>
    <lineage>
        <taxon>Bacteria</taxon>
        <taxon>Bacillati</taxon>
        <taxon>Cyanobacteriota</taxon>
        <taxon>Cyanophyceae</taxon>
        <taxon>Nostocales</taxon>
        <taxon>Nostocaceae</taxon>
        <taxon>Anabaena</taxon>
    </lineage>
</organism>
<dbReference type="OrthoDB" id="517673at2"/>
<dbReference type="STRING" id="272123.Anacy_0476"/>
<accession>K9ZCH2</accession>
<dbReference type="HOGENOM" id="CLU_775316_0_0_3"/>
<protein>
    <submittedName>
        <fullName evidence="1">Uncharacterized protein</fullName>
    </submittedName>
</protein>
<name>K9ZCH2_ANACC</name>
<evidence type="ECO:0000313" key="1">
    <source>
        <dbReference type="EMBL" id="AFZ56075.1"/>
    </source>
</evidence>
<dbReference type="EMBL" id="CP003659">
    <property type="protein sequence ID" value="AFZ56075.1"/>
    <property type="molecule type" value="Genomic_DNA"/>
</dbReference>
<sequence>MIVKFNPDLFTSEDANIQSKTSRIILEILEDKFLWDIDNLDELFLSEDENNFFKIPFSEKWISPGDKEELLNKIKEIYSISTYITPAHHHYLTTIKIGIKNDEIHPSEAYRIINERSLIILENYPNDWKFIRGIIDKYEHFGKRKSIYQLIKKALDNHYLIYDHAGGSGIQKQIQGWVEGIYQNMYQYKLMAIFDSDRKHPNDFKNDYKNLIEYIKNRSINSPPSKNDIIYENTDIIVWHMLSKRAIENYVPLSVIKKSITNLNNEQISNLDRLDNTPEIMDFIVYYKPTPLANDYYISIGKDKVKDQFPEMFLTPFLVSELENRCNHHQVSIELPNGTTEKVSEIEQILLKIAKIV</sequence>
<keyword evidence="2" id="KW-1185">Reference proteome</keyword>
<dbReference type="RefSeq" id="WP_015212730.1">
    <property type="nucleotide sequence ID" value="NC_019771.1"/>
</dbReference>
<reference evidence="2" key="1">
    <citation type="journal article" date="2013" name="Proc. Natl. Acad. Sci. U.S.A.">
        <title>Improving the coverage of the cyanobacterial phylum using diversity-driven genome sequencing.</title>
        <authorList>
            <person name="Shih P.M."/>
            <person name="Wu D."/>
            <person name="Latifi A."/>
            <person name="Axen S.D."/>
            <person name="Fewer D.P."/>
            <person name="Talla E."/>
            <person name="Calteau A."/>
            <person name="Cai F."/>
            <person name="Tandeau de Marsac N."/>
            <person name="Rippka R."/>
            <person name="Herdman M."/>
            <person name="Sivonen K."/>
            <person name="Coursin T."/>
            <person name="Laurent T."/>
            <person name="Goodwin L."/>
            <person name="Nolan M."/>
            <person name="Davenport K.W."/>
            <person name="Han C.S."/>
            <person name="Rubin E.M."/>
            <person name="Eisen J.A."/>
            <person name="Woyke T."/>
            <person name="Gugger M."/>
            <person name="Kerfeld C.A."/>
        </authorList>
    </citation>
    <scope>NUCLEOTIDE SEQUENCE [LARGE SCALE GENOMIC DNA]</scope>
    <source>
        <strain evidence="2">ATCC 27899 / PCC 7122</strain>
    </source>
</reference>
<evidence type="ECO:0000313" key="2">
    <source>
        <dbReference type="Proteomes" id="UP000010474"/>
    </source>
</evidence>
<dbReference type="AlphaFoldDB" id="K9ZCH2"/>
<gene>
    <name evidence="1" type="ordered locus">Anacy_0476</name>
</gene>
<dbReference type="PATRIC" id="fig|272123.3.peg.516"/>
<dbReference type="KEGG" id="acy:Anacy_0476"/>
<proteinExistence type="predicted"/>